<keyword evidence="3" id="KW-1185">Reference proteome</keyword>
<feature type="compositionally biased region" description="Low complexity" evidence="1">
    <location>
        <begin position="556"/>
        <end position="566"/>
    </location>
</feature>
<dbReference type="AlphaFoldDB" id="A0A8J6A7A0"/>
<dbReference type="EMBL" id="JAGFMF010011782">
    <property type="protein sequence ID" value="KAG8512925.1"/>
    <property type="molecule type" value="Genomic_DNA"/>
</dbReference>
<comment type="caution">
    <text evidence="2">The sequence shown here is derived from an EMBL/GenBank/DDBJ whole genome shotgun (WGS) entry which is preliminary data.</text>
</comment>
<feature type="compositionally biased region" description="Basic and acidic residues" evidence="1">
    <location>
        <begin position="569"/>
        <end position="584"/>
    </location>
</feature>
<gene>
    <name evidence="2" type="ORF">J0S82_010805</name>
</gene>
<evidence type="ECO:0000313" key="3">
    <source>
        <dbReference type="Proteomes" id="UP000700334"/>
    </source>
</evidence>
<evidence type="ECO:0000313" key="2">
    <source>
        <dbReference type="EMBL" id="KAG8512925.1"/>
    </source>
</evidence>
<sequence>SVLTAGPHLLLQLLNGPEIGLVVRTHGGHLGLAGLLDLALQAGVLLLQLAHLLQVVGQPVVQDLHGLLLVAIEGPFTEPAAGPHGAGWPAAAGPAGAGEVGLGEAAGWPQAPVRVDLALQPGTHVQQHLVLLVLPLKVTPDLGQLGFHVGDHALHLGQLGAVAGLRFRQGGLQGISLLRRGTGVLRAGLHSSAHSGPHHALLGLQLDLQGVDRASQLDDLRLTRLQLLRARHHLLVQLLGLQHTHREIFSFPAVVLHQGLILAPHLIQNTVQVNRRGSIHLDIEPVTELAAQDSTWASKSALHRVRSSRSLRRPFMSDSTSWRMDSSISYLADTPKTPEAAFPFDIERLHAAKTPVPAPLLCSSTSPKQRKSRTTHLVLKSSAASLALSICTTSLAFSALVHKGLGTDSTRRHPVAVGPSGELPGPSGCGLDTQETLSSFSFPELNGDYPSRCWRPRSHCAPHLLLELLDGAEVGLVVGTQVGHLLLAVLLDAALQAGVLLLQLAHLLQVAGQPVVQGLHGLLLAASEDALPKPAPSQAVAGDKAPGGEAEGREAAGGPAAASAHSSRARREAPGPAGETRELARAAGVHGGHARAPHWALERPRGEAGLEALGSHVSAARQDNSSESTPPMQRAAPHPRFISLPQWALAFTKCFLLIKVNTTFYQNPSLTCYLAFCEHFPAS</sequence>
<feature type="non-terminal residue" evidence="2">
    <location>
        <position position="683"/>
    </location>
</feature>
<name>A0A8J6A7A0_GALPY</name>
<protein>
    <submittedName>
        <fullName evidence="2">Uncharacterized protein</fullName>
    </submittedName>
</protein>
<dbReference type="Proteomes" id="UP000700334">
    <property type="component" value="Unassembled WGS sequence"/>
</dbReference>
<organism evidence="2 3">
    <name type="scientific">Galemys pyrenaicus</name>
    <name type="common">Iberian desman</name>
    <name type="synonym">Pyrenean desman</name>
    <dbReference type="NCBI Taxonomy" id="202257"/>
    <lineage>
        <taxon>Eukaryota</taxon>
        <taxon>Metazoa</taxon>
        <taxon>Chordata</taxon>
        <taxon>Craniata</taxon>
        <taxon>Vertebrata</taxon>
        <taxon>Euteleostomi</taxon>
        <taxon>Mammalia</taxon>
        <taxon>Eutheria</taxon>
        <taxon>Laurasiatheria</taxon>
        <taxon>Eulipotyphla</taxon>
        <taxon>Talpidae</taxon>
        <taxon>Galemys</taxon>
    </lineage>
</organism>
<feature type="region of interest" description="Disordered" evidence="1">
    <location>
        <begin position="533"/>
        <end position="595"/>
    </location>
</feature>
<reference evidence="2" key="1">
    <citation type="journal article" date="2021" name="Evol. Appl.">
        <title>The genome of the Pyrenean desman and the effects of bottlenecks and inbreeding on the genomic landscape of an endangered species.</title>
        <authorList>
            <person name="Escoda L."/>
            <person name="Castresana J."/>
        </authorList>
    </citation>
    <scope>NUCLEOTIDE SEQUENCE</scope>
    <source>
        <strain evidence="2">IBE-C5619</strain>
    </source>
</reference>
<proteinExistence type="predicted"/>
<feature type="region of interest" description="Disordered" evidence="1">
    <location>
        <begin position="616"/>
        <end position="636"/>
    </location>
</feature>
<accession>A0A8J6A7A0</accession>
<evidence type="ECO:0000256" key="1">
    <source>
        <dbReference type="SAM" id="MobiDB-lite"/>
    </source>
</evidence>
<feature type="compositionally biased region" description="Polar residues" evidence="1">
    <location>
        <begin position="621"/>
        <end position="631"/>
    </location>
</feature>